<dbReference type="EMBL" id="MU865292">
    <property type="protein sequence ID" value="KAK4231491.1"/>
    <property type="molecule type" value="Genomic_DNA"/>
</dbReference>
<dbReference type="AlphaFoldDB" id="A0AAN7BY16"/>
<sequence>MSKRRASDDFAEQPLRSTKRSRLEGDFTEKSLRSKKRTRTENDFAEQPMRSTKRARLESNSPDSSPRARTRARSPDPWPSIVEYHRRTDVKEMRKKKLEIQARRAFDKSESRFRQARKEYIRFRRNRLPSPAPSEDGSVDFDSDADEFGFAPLMFNLDNEDSEVADVFDAAFVRQLREGMRRRAAALAVGGRKRVKQWPAVIPDHHTITRRGGQRGSSNTSRSRTVRACAVEQRITRQSRQIKFYELDYFGNARLVS</sequence>
<organism evidence="2 3">
    <name type="scientific">Podospora fimiseda</name>
    <dbReference type="NCBI Taxonomy" id="252190"/>
    <lineage>
        <taxon>Eukaryota</taxon>
        <taxon>Fungi</taxon>
        <taxon>Dikarya</taxon>
        <taxon>Ascomycota</taxon>
        <taxon>Pezizomycotina</taxon>
        <taxon>Sordariomycetes</taxon>
        <taxon>Sordariomycetidae</taxon>
        <taxon>Sordariales</taxon>
        <taxon>Podosporaceae</taxon>
        <taxon>Podospora</taxon>
    </lineage>
</organism>
<keyword evidence="3" id="KW-1185">Reference proteome</keyword>
<evidence type="ECO:0000256" key="1">
    <source>
        <dbReference type="SAM" id="MobiDB-lite"/>
    </source>
</evidence>
<accession>A0AAN7BY16</accession>
<name>A0AAN7BY16_9PEZI</name>
<feature type="region of interest" description="Disordered" evidence="1">
    <location>
        <begin position="1"/>
        <end position="80"/>
    </location>
</feature>
<gene>
    <name evidence="2" type="ORF">QBC38DRAFT_224209</name>
</gene>
<reference evidence="2" key="1">
    <citation type="journal article" date="2023" name="Mol. Phylogenet. Evol.">
        <title>Genome-scale phylogeny and comparative genomics of the fungal order Sordariales.</title>
        <authorList>
            <person name="Hensen N."/>
            <person name="Bonometti L."/>
            <person name="Westerberg I."/>
            <person name="Brannstrom I.O."/>
            <person name="Guillou S."/>
            <person name="Cros-Aarteil S."/>
            <person name="Calhoun S."/>
            <person name="Haridas S."/>
            <person name="Kuo A."/>
            <person name="Mondo S."/>
            <person name="Pangilinan J."/>
            <person name="Riley R."/>
            <person name="LaButti K."/>
            <person name="Andreopoulos B."/>
            <person name="Lipzen A."/>
            <person name="Chen C."/>
            <person name="Yan M."/>
            <person name="Daum C."/>
            <person name="Ng V."/>
            <person name="Clum A."/>
            <person name="Steindorff A."/>
            <person name="Ohm R.A."/>
            <person name="Martin F."/>
            <person name="Silar P."/>
            <person name="Natvig D.O."/>
            <person name="Lalanne C."/>
            <person name="Gautier V."/>
            <person name="Ament-Velasquez S.L."/>
            <person name="Kruys A."/>
            <person name="Hutchinson M.I."/>
            <person name="Powell A.J."/>
            <person name="Barry K."/>
            <person name="Miller A.N."/>
            <person name="Grigoriev I.V."/>
            <person name="Debuchy R."/>
            <person name="Gladieux P."/>
            <person name="Hiltunen Thoren M."/>
            <person name="Johannesson H."/>
        </authorList>
    </citation>
    <scope>NUCLEOTIDE SEQUENCE</scope>
    <source>
        <strain evidence="2">CBS 990.96</strain>
    </source>
</reference>
<reference evidence="2" key="2">
    <citation type="submission" date="2023-05" db="EMBL/GenBank/DDBJ databases">
        <authorList>
            <consortium name="Lawrence Berkeley National Laboratory"/>
            <person name="Steindorff A."/>
            <person name="Hensen N."/>
            <person name="Bonometti L."/>
            <person name="Westerberg I."/>
            <person name="Brannstrom I.O."/>
            <person name="Guillou S."/>
            <person name="Cros-Aarteil S."/>
            <person name="Calhoun S."/>
            <person name="Haridas S."/>
            <person name="Kuo A."/>
            <person name="Mondo S."/>
            <person name="Pangilinan J."/>
            <person name="Riley R."/>
            <person name="Labutti K."/>
            <person name="Andreopoulos B."/>
            <person name="Lipzen A."/>
            <person name="Chen C."/>
            <person name="Yanf M."/>
            <person name="Daum C."/>
            <person name="Ng V."/>
            <person name="Clum A."/>
            <person name="Ohm R."/>
            <person name="Martin F."/>
            <person name="Silar P."/>
            <person name="Natvig D."/>
            <person name="Lalanne C."/>
            <person name="Gautier V."/>
            <person name="Ament-Velasquez S.L."/>
            <person name="Kruys A."/>
            <person name="Hutchinson M.I."/>
            <person name="Powell A.J."/>
            <person name="Barry K."/>
            <person name="Miller A.N."/>
            <person name="Grigoriev I.V."/>
            <person name="Debuchy R."/>
            <person name="Gladieux P."/>
            <person name="Thoren M.H."/>
            <person name="Johannesson H."/>
        </authorList>
    </citation>
    <scope>NUCLEOTIDE SEQUENCE</scope>
    <source>
        <strain evidence="2">CBS 990.96</strain>
    </source>
</reference>
<comment type="caution">
    <text evidence="2">The sequence shown here is derived from an EMBL/GenBank/DDBJ whole genome shotgun (WGS) entry which is preliminary data.</text>
</comment>
<dbReference type="Proteomes" id="UP001301958">
    <property type="component" value="Unassembled WGS sequence"/>
</dbReference>
<protein>
    <submittedName>
        <fullName evidence="2">Uncharacterized protein</fullName>
    </submittedName>
</protein>
<feature type="compositionally biased region" description="Basic and acidic residues" evidence="1">
    <location>
        <begin position="21"/>
        <end position="32"/>
    </location>
</feature>
<evidence type="ECO:0000313" key="3">
    <source>
        <dbReference type="Proteomes" id="UP001301958"/>
    </source>
</evidence>
<proteinExistence type="predicted"/>
<evidence type="ECO:0000313" key="2">
    <source>
        <dbReference type="EMBL" id="KAK4231491.1"/>
    </source>
</evidence>